<dbReference type="Gene3D" id="3.40.50.1820">
    <property type="entry name" value="alpha/beta hydrolase"/>
    <property type="match status" value="1"/>
</dbReference>
<dbReference type="Pfam" id="PF00561">
    <property type="entry name" value="Abhydrolase_1"/>
    <property type="match status" value="1"/>
</dbReference>
<dbReference type="EMBL" id="BLIO01000001">
    <property type="protein sequence ID" value="GFE13789.1"/>
    <property type="molecule type" value="Genomic_DNA"/>
</dbReference>
<feature type="domain" description="AB hydrolase-1" evidence="2">
    <location>
        <begin position="28"/>
        <end position="250"/>
    </location>
</feature>
<dbReference type="RefSeq" id="WP_190143492.1">
    <property type="nucleotide sequence ID" value="NZ_BLIO01000001.1"/>
</dbReference>
<dbReference type="InterPro" id="IPR000073">
    <property type="entry name" value="AB_hydrolase_1"/>
</dbReference>
<dbReference type="InterPro" id="IPR050266">
    <property type="entry name" value="AB_hydrolase_sf"/>
</dbReference>
<dbReference type="Proteomes" id="UP000430079">
    <property type="component" value="Unassembled WGS sequence"/>
</dbReference>
<evidence type="ECO:0000313" key="3">
    <source>
        <dbReference type="EMBL" id="GFE13789.1"/>
    </source>
</evidence>
<dbReference type="PANTHER" id="PTHR43798">
    <property type="entry name" value="MONOACYLGLYCEROL LIPASE"/>
    <property type="match status" value="1"/>
</dbReference>
<evidence type="ECO:0000259" key="2">
    <source>
        <dbReference type="Pfam" id="PF00561"/>
    </source>
</evidence>
<keyword evidence="4" id="KW-1185">Reference proteome</keyword>
<sequence length="266" mass="28794">MTIHTPTGRYFHVNGGRVYGHVREGDGPALVFLHYWGGSHRTWRPVIERLGPAQTFVAYDHRGWGESTEVPGPYGMEQLADDTERVIDQLGYDEYVVVGHSMGGKVAQIFASRRPAGLKGVVLVAPAPPAPVGVTHEFQEALAHAYDNDDTIGRSIDLVLTNGELSAEARRQVHEDSSRAGEAARMAWPRQALVEDFADRVGAISVPVLVLAGSDDKVDPPQILRAHLLPLIPTATLTELSGTGHLSPLEVPDQIASHIGAFIARL</sequence>
<evidence type="ECO:0000256" key="1">
    <source>
        <dbReference type="ARBA" id="ARBA00022801"/>
    </source>
</evidence>
<comment type="caution">
    <text evidence="3">The sequence shown here is derived from an EMBL/GenBank/DDBJ whole genome shotgun (WGS) entry which is preliminary data.</text>
</comment>
<evidence type="ECO:0000313" key="4">
    <source>
        <dbReference type="Proteomes" id="UP000430079"/>
    </source>
</evidence>
<dbReference type="InterPro" id="IPR029058">
    <property type="entry name" value="AB_hydrolase_fold"/>
</dbReference>
<dbReference type="SUPFAM" id="SSF53474">
    <property type="entry name" value="alpha/beta-Hydrolases"/>
    <property type="match status" value="1"/>
</dbReference>
<organism evidence="3 4">
    <name type="scientific">Streptomyces glebosus</name>
    <dbReference type="NCBI Taxonomy" id="249580"/>
    <lineage>
        <taxon>Bacteria</taxon>
        <taxon>Bacillati</taxon>
        <taxon>Actinomycetota</taxon>
        <taxon>Actinomycetes</taxon>
        <taxon>Kitasatosporales</taxon>
        <taxon>Streptomycetaceae</taxon>
        <taxon>Streptomyces</taxon>
    </lineage>
</organism>
<proteinExistence type="predicted"/>
<dbReference type="GO" id="GO:0016020">
    <property type="term" value="C:membrane"/>
    <property type="evidence" value="ECO:0007669"/>
    <property type="project" value="TreeGrafter"/>
</dbReference>
<dbReference type="AlphaFoldDB" id="A0A640SQT0"/>
<reference evidence="3 4" key="1">
    <citation type="submission" date="2019-12" db="EMBL/GenBank/DDBJ databases">
        <title>Whole genome shotgun sequence of Streptomyces hygroscopicus subsp. glebosus NBRC 13786.</title>
        <authorList>
            <person name="Ichikawa N."/>
            <person name="Kimura A."/>
            <person name="Kitahashi Y."/>
            <person name="Komaki H."/>
            <person name="Tamura T."/>
        </authorList>
    </citation>
    <scope>NUCLEOTIDE SEQUENCE [LARGE SCALE GENOMIC DNA]</scope>
    <source>
        <strain evidence="3 4">NBRC 13786</strain>
    </source>
</reference>
<name>A0A640SQT0_9ACTN</name>
<gene>
    <name evidence="3" type="ORF">Sgleb_18360</name>
</gene>
<dbReference type="PANTHER" id="PTHR43798:SF31">
    <property type="entry name" value="AB HYDROLASE SUPERFAMILY PROTEIN YCLE"/>
    <property type="match status" value="1"/>
</dbReference>
<dbReference type="PRINTS" id="PR00111">
    <property type="entry name" value="ABHYDROLASE"/>
</dbReference>
<dbReference type="GO" id="GO:0016787">
    <property type="term" value="F:hydrolase activity"/>
    <property type="evidence" value="ECO:0007669"/>
    <property type="project" value="UniProtKB-KW"/>
</dbReference>
<keyword evidence="1 3" id="KW-0378">Hydrolase</keyword>
<accession>A0A640SQT0</accession>
<protein>
    <submittedName>
        <fullName evidence="3">Hydrolase</fullName>
    </submittedName>
</protein>